<evidence type="ECO:0000256" key="5">
    <source>
        <dbReference type="ARBA" id="ARBA00023242"/>
    </source>
</evidence>
<evidence type="ECO:0000256" key="3">
    <source>
        <dbReference type="ARBA" id="ARBA00022771"/>
    </source>
</evidence>
<gene>
    <name evidence="7" type="ORF">ONZ51_g8001</name>
</gene>
<sequence length="327" mass="36009">MPESLCSVHQIQGGGRGQLTFESLAHPCICRNEDMANWKASELHGKPYQTLDGGVAGIAAGSALLATACSKASALRDWKICTISSPSPMSKRKHTGNPTLSSQEAIKLPAAKKAKKRAEDKPKASTHRSTAEDEHSSSEEDGGSESESPRVLETAAEELARMQKGWLAPIYALFSVSLPSGEPQRRYHTFACKKCGHKIDRYLDTQDRKSTGNMHKHANKCFGEDVAKQLLGAKTVKDAQHAVKSYLEDGKITVFFERKEKGKVTYSHRAHTAVETRVEIVRWVSESLRPFSIVDDRGFRELMLTGRPGYKLPSAATVSCYAFERDS</sequence>
<dbReference type="InterPro" id="IPR052035">
    <property type="entry name" value="ZnF_BED_domain_contain"/>
</dbReference>
<dbReference type="Proteomes" id="UP001215151">
    <property type="component" value="Unassembled WGS sequence"/>
</dbReference>
<dbReference type="PANTHER" id="PTHR46481">
    <property type="entry name" value="ZINC FINGER BED DOMAIN-CONTAINING PROTEIN 4"/>
    <property type="match status" value="1"/>
</dbReference>
<evidence type="ECO:0000256" key="4">
    <source>
        <dbReference type="ARBA" id="ARBA00022833"/>
    </source>
</evidence>
<dbReference type="PANTHER" id="PTHR46481:SF10">
    <property type="entry name" value="ZINC FINGER BED DOMAIN-CONTAINING PROTEIN 39"/>
    <property type="match status" value="1"/>
</dbReference>
<comment type="subcellular location">
    <subcellularLocation>
        <location evidence="1">Nucleus</location>
    </subcellularLocation>
</comment>
<name>A0AAD7TRN9_9APHY</name>
<protein>
    <recommendedName>
        <fullName evidence="9">BED-type domain-containing protein</fullName>
    </recommendedName>
</protein>
<keyword evidence="5" id="KW-0539">Nucleus</keyword>
<feature type="region of interest" description="Disordered" evidence="6">
    <location>
        <begin position="86"/>
        <end position="151"/>
    </location>
</feature>
<keyword evidence="3" id="KW-0863">Zinc-finger</keyword>
<feature type="compositionally biased region" description="Basic and acidic residues" evidence="6">
    <location>
        <begin position="117"/>
        <end position="138"/>
    </location>
</feature>
<organism evidence="7 8">
    <name type="scientific">Trametes cubensis</name>
    <dbReference type="NCBI Taxonomy" id="1111947"/>
    <lineage>
        <taxon>Eukaryota</taxon>
        <taxon>Fungi</taxon>
        <taxon>Dikarya</taxon>
        <taxon>Basidiomycota</taxon>
        <taxon>Agaricomycotina</taxon>
        <taxon>Agaricomycetes</taxon>
        <taxon>Polyporales</taxon>
        <taxon>Polyporaceae</taxon>
        <taxon>Trametes</taxon>
    </lineage>
</organism>
<evidence type="ECO:0008006" key="9">
    <source>
        <dbReference type="Google" id="ProtNLM"/>
    </source>
</evidence>
<keyword evidence="2" id="KW-0479">Metal-binding</keyword>
<reference evidence="7" key="1">
    <citation type="submission" date="2022-11" db="EMBL/GenBank/DDBJ databases">
        <title>Genome Sequence of Cubamyces cubensis.</title>
        <authorList>
            <person name="Buettner E."/>
        </authorList>
    </citation>
    <scope>NUCLEOTIDE SEQUENCE</scope>
    <source>
        <strain evidence="7">MPL-01</strain>
    </source>
</reference>
<evidence type="ECO:0000313" key="8">
    <source>
        <dbReference type="Proteomes" id="UP001215151"/>
    </source>
</evidence>
<evidence type="ECO:0000256" key="2">
    <source>
        <dbReference type="ARBA" id="ARBA00022723"/>
    </source>
</evidence>
<accession>A0AAD7TRN9</accession>
<dbReference type="GO" id="GO:0008270">
    <property type="term" value="F:zinc ion binding"/>
    <property type="evidence" value="ECO:0007669"/>
    <property type="project" value="UniProtKB-KW"/>
</dbReference>
<evidence type="ECO:0000313" key="7">
    <source>
        <dbReference type="EMBL" id="KAJ8473240.1"/>
    </source>
</evidence>
<dbReference type="AlphaFoldDB" id="A0AAD7TRN9"/>
<dbReference type="GO" id="GO:0005634">
    <property type="term" value="C:nucleus"/>
    <property type="evidence" value="ECO:0007669"/>
    <property type="project" value="UniProtKB-SubCell"/>
</dbReference>
<dbReference type="EMBL" id="JAPEVG010000230">
    <property type="protein sequence ID" value="KAJ8473240.1"/>
    <property type="molecule type" value="Genomic_DNA"/>
</dbReference>
<dbReference type="SUPFAM" id="SSF140996">
    <property type="entry name" value="Hermes dimerisation domain"/>
    <property type="match status" value="1"/>
</dbReference>
<evidence type="ECO:0000256" key="1">
    <source>
        <dbReference type="ARBA" id="ARBA00004123"/>
    </source>
</evidence>
<keyword evidence="4" id="KW-0862">Zinc</keyword>
<evidence type="ECO:0000256" key="6">
    <source>
        <dbReference type="SAM" id="MobiDB-lite"/>
    </source>
</evidence>
<proteinExistence type="predicted"/>
<comment type="caution">
    <text evidence="7">The sequence shown here is derived from an EMBL/GenBank/DDBJ whole genome shotgun (WGS) entry which is preliminary data.</text>
</comment>
<keyword evidence="8" id="KW-1185">Reference proteome</keyword>